<proteinExistence type="predicted"/>
<dbReference type="OrthoDB" id="3062449at2759"/>
<sequence>MPYGVKFVPLSPPVDKRPPQTDFLDFKPLPIETFIQARRELEDFLASPLSESWVAGFSFESDPSQGDVFAPIQTPTDYLLPNNFEDSNHFDFLMQNEDNDSDASSTSDVLSDPNFDFTGAAIEDNSFGLLPEAMLETESPDLTPESDLISLVSSIDIQQMDQAALDSFQKSLEELGVTFEDTTMVDPAN</sequence>
<gene>
    <name evidence="1" type="ORF">CVT26_015750</name>
</gene>
<evidence type="ECO:0000313" key="1">
    <source>
        <dbReference type="EMBL" id="PPQ65054.1"/>
    </source>
</evidence>
<dbReference type="InParanoid" id="A0A409VFM0"/>
<accession>A0A409VFM0</accession>
<keyword evidence="2" id="KW-1185">Reference proteome</keyword>
<comment type="caution">
    <text evidence="1">The sequence shown here is derived from an EMBL/GenBank/DDBJ whole genome shotgun (WGS) entry which is preliminary data.</text>
</comment>
<reference evidence="1 2" key="1">
    <citation type="journal article" date="2018" name="Evol. Lett.">
        <title>Horizontal gene cluster transfer increased hallucinogenic mushroom diversity.</title>
        <authorList>
            <person name="Reynolds H.T."/>
            <person name="Vijayakumar V."/>
            <person name="Gluck-Thaler E."/>
            <person name="Korotkin H.B."/>
            <person name="Matheny P.B."/>
            <person name="Slot J.C."/>
        </authorList>
    </citation>
    <scope>NUCLEOTIDE SEQUENCE [LARGE SCALE GENOMIC DNA]</scope>
    <source>
        <strain evidence="1 2">SRW20</strain>
    </source>
</reference>
<dbReference type="Proteomes" id="UP000284706">
    <property type="component" value="Unassembled WGS sequence"/>
</dbReference>
<name>A0A409VFM0_9AGAR</name>
<organism evidence="1 2">
    <name type="scientific">Gymnopilus dilepis</name>
    <dbReference type="NCBI Taxonomy" id="231916"/>
    <lineage>
        <taxon>Eukaryota</taxon>
        <taxon>Fungi</taxon>
        <taxon>Dikarya</taxon>
        <taxon>Basidiomycota</taxon>
        <taxon>Agaricomycotina</taxon>
        <taxon>Agaricomycetes</taxon>
        <taxon>Agaricomycetidae</taxon>
        <taxon>Agaricales</taxon>
        <taxon>Agaricineae</taxon>
        <taxon>Hymenogastraceae</taxon>
        <taxon>Gymnopilus</taxon>
    </lineage>
</organism>
<dbReference type="AlphaFoldDB" id="A0A409VFM0"/>
<protein>
    <submittedName>
        <fullName evidence="1">Uncharacterized protein</fullName>
    </submittedName>
</protein>
<dbReference type="EMBL" id="NHYE01005658">
    <property type="protein sequence ID" value="PPQ65054.1"/>
    <property type="molecule type" value="Genomic_DNA"/>
</dbReference>
<evidence type="ECO:0000313" key="2">
    <source>
        <dbReference type="Proteomes" id="UP000284706"/>
    </source>
</evidence>